<protein>
    <submittedName>
        <fullName evidence="1">Uncharacterized protein</fullName>
    </submittedName>
</protein>
<dbReference type="EMBL" id="MLYV02000732">
    <property type="protein sequence ID" value="PSR78658.1"/>
    <property type="molecule type" value="Genomic_DNA"/>
</dbReference>
<name>A0A2R6NWZ9_9APHY</name>
<evidence type="ECO:0000313" key="2">
    <source>
        <dbReference type="Proteomes" id="UP000186601"/>
    </source>
</evidence>
<organism evidence="1 2">
    <name type="scientific">Hermanssonia centrifuga</name>
    <dbReference type="NCBI Taxonomy" id="98765"/>
    <lineage>
        <taxon>Eukaryota</taxon>
        <taxon>Fungi</taxon>
        <taxon>Dikarya</taxon>
        <taxon>Basidiomycota</taxon>
        <taxon>Agaricomycotina</taxon>
        <taxon>Agaricomycetes</taxon>
        <taxon>Polyporales</taxon>
        <taxon>Meruliaceae</taxon>
        <taxon>Hermanssonia</taxon>
    </lineage>
</organism>
<accession>A0A2R6NWZ9</accession>
<gene>
    <name evidence="1" type="ORF">PHLCEN_2v7309</name>
</gene>
<reference evidence="1 2" key="1">
    <citation type="submission" date="2018-02" db="EMBL/GenBank/DDBJ databases">
        <title>Genome sequence of the basidiomycete white-rot fungus Phlebia centrifuga.</title>
        <authorList>
            <person name="Granchi Z."/>
            <person name="Peng M."/>
            <person name="de Vries R.P."/>
            <person name="Hilden K."/>
            <person name="Makela M.R."/>
            <person name="Grigoriev I."/>
            <person name="Riley R."/>
        </authorList>
    </citation>
    <scope>NUCLEOTIDE SEQUENCE [LARGE SCALE GENOMIC DNA]</scope>
    <source>
        <strain evidence="1 2">FBCC195</strain>
    </source>
</reference>
<comment type="caution">
    <text evidence="1">The sequence shown here is derived from an EMBL/GenBank/DDBJ whole genome shotgun (WGS) entry which is preliminary data.</text>
</comment>
<sequence>MPNSTTFLAVSPPAMTAAMTTLPTPPIFSPLKKANSMATVHLCLGMVVSCISYGNDTIFESTTILRNTDTFQVYEELTHPVAVAVGMHMQFYYVWPGDGLEYKWQDGELAVVTEIEAVGREWTCFRVHYSTRPVSALLMVLNEHAEWTYIHNYLKAVQQLPTICMDSTAVFPKGTVNMV</sequence>
<dbReference type="AlphaFoldDB" id="A0A2R6NWZ9"/>
<evidence type="ECO:0000313" key="1">
    <source>
        <dbReference type="EMBL" id="PSR78658.1"/>
    </source>
</evidence>
<dbReference type="Proteomes" id="UP000186601">
    <property type="component" value="Unassembled WGS sequence"/>
</dbReference>
<keyword evidence="2" id="KW-1185">Reference proteome</keyword>
<proteinExistence type="predicted"/>